<dbReference type="PANTHER" id="PTHR14571:SF9">
    <property type="entry name" value="HISTONE-LYSINE N-METHYLTRANSFERASE SET-26-RELATED"/>
    <property type="match status" value="1"/>
</dbReference>
<keyword evidence="2" id="KW-0479">Metal-binding</keyword>
<gene>
    <name evidence="8" type="ORF">RI129_011911</name>
</gene>
<keyword evidence="4" id="KW-0862">Zinc</keyword>
<proteinExistence type="predicted"/>
<feature type="compositionally biased region" description="Low complexity" evidence="6">
    <location>
        <begin position="81"/>
        <end position="98"/>
    </location>
</feature>
<dbReference type="Pfam" id="PF00628">
    <property type="entry name" value="PHD"/>
    <property type="match status" value="1"/>
</dbReference>
<dbReference type="InterPro" id="IPR011011">
    <property type="entry name" value="Znf_FYVE_PHD"/>
</dbReference>
<dbReference type="SMART" id="SM00249">
    <property type="entry name" value="PHD"/>
    <property type="match status" value="1"/>
</dbReference>
<evidence type="ECO:0000259" key="7">
    <source>
        <dbReference type="SMART" id="SM00249"/>
    </source>
</evidence>
<name>A0AAN7V8T6_9COLE</name>
<dbReference type="Gene3D" id="3.30.40.10">
    <property type="entry name" value="Zinc/RING finger domain, C3HC4 (zinc finger)"/>
    <property type="match status" value="1"/>
</dbReference>
<feature type="domain" description="Zinc finger PHD-type" evidence="7">
    <location>
        <begin position="119"/>
        <end position="163"/>
    </location>
</feature>
<dbReference type="PANTHER" id="PTHR14571">
    <property type="entry name" value="HISTONE-LYSINE N-METHYLTRANSFERASE SET-26-RELATED"/>
    <property type="match status" value="1"/>
</dbReference>
<dbReference type="EMBL" id="JAVRBK010000009">
    <property type="protein sequence ID" value="KAK5639419.1"/>
    <property type="molecule type" value="Genomic_DNA"/>
</dbReference>
<dbReference type="InterPro" id="IPR019787">
    <property type="entry name" value="Znf_PHD-finger"/>
</dbReference>
<sequence>MKEFGCINRRHFLGNDKLLVNWFTVKKMDEENKEDANERKRPRTSEDFYLFCTYVLEYENYDAQKTEELRSNVNHSPPLDSSGSSVNSESNSETASSTQEYKPSEDETDEGSDSHDLVTCYCGKPFAGRPMIECSRCLTWIHLSCARIKKTNIPDVFHCAMCKADEKKRAASPTSNFKNKRHKKTS</sequence>
<evidence type="ECO:0000256" key="1">
    <source>
        <dbReference type="ARBA" id="ARBA00004123"/>
    </source>
</evidence>
<dbReference type="GO" id="GO:0008270">
    <property type="term" value="F:zinc ion binding"/>
    <property type="evidence" value="ECO:0007669"/>
    <property type="project" value="UniProtKB-KW"/>
</dbReference>
<keyword evidence="3" id="KW-0863">Zinc-finger</keyword>
<keyword evidence="9" id="KW-1185">Reference proteome</keyword>
<dbReference type="AlphaFoldDB" id="A0AAN7V8T6"/>
<dbReference type="SUPFAM" id="SSF57903">
    <property type="entry name" value="FYVE/PHD zinc finger"/>
    <property type="match status" value="1"/>
</dbReference>
<evidence type="ECO:0000256" key="6">
    <source>
        <dbReference type="SAM" id="MobiDB-lite"/>
    </source>
</evidence>
<feature type="region of interest" description="Disordered" evidence="6">
    <location>
        <begin position="69"/>
        <end position="115"/>
    </location>
</feature>
<dbReference type="Proteomes" id="UP001329430">
    <property type="component" value="Chromosome 9"/>
</dbReference>
<organism evidence="8 9">
    <name type="scientific">Pyrocoelia pectoralis</name>
    <dbReference type="NCBI Taxonomy" id="417401"/>
    <lineage>
        <taxon>Eukaryota</taxon>
        <taxon>Metazoa</taxon>
        <taxon>Ecdysozoa</taxon>
        <taxon>Arthropoda</taxon>
        <taxon>Hexapoda</taxon>
        <taxon>Insecta</taxon>
        <taxon>Pterygota</taxon>
        <taxon>Neoptera</taxon>
        <taxon>Endopterygota</taxon>
        <taxon>Coleoptera</taxon>
        <taxon>Polyphaga</taxon>
        <taxon>Elateriformia</taxon>
        <taxon>Elateroidea</taxon>
        <taxon>Lampyridae</taxon>
        <taxon>Lampyrinae</taxon>
        <taxon>Pyrocoelia</taxon>
    </lineage>
</organism>
<dbReference type="InterPro" id="IPR001965">
    <property type="entry name" value="Znf_PHD"/>
</dbReference>
<comment type="subcellular location">
    <subcellularLocation>
        <location evidence="1">Nucleus</location>
    </subcellularLocation>
</comment>
<evidence type="ECO:0000256" key="3">
    <source>
        <dbReference type="ARBA" id="ARBA00022771"/>
    </source>
</evidence>
<evidence type="ECO:0000313" key="9">
    <source>
        <dbReference type="Proteomes" id="UP001329430"/>
    </source>
</evidence>
<dbReference type="GO" id="GO:0005634">
    <property type="term" value="C:nucleus"/>
    <property type="evidence" value="ECO:0007669"/>
    <property type="project" value="UniProtKB-SubCell"/>
</dbReference>
<feature type="region of interest" description="Disordered" evidence="6">
    <location>
        <begin position="166"/>
        <end position="186"/>
    </location>
</feature>
<comment type="caution">
    <text evidence="8">The sequence shown here is derived from an EMBL/GenBank/DDBJ whole genome shotgun (WGS) entry which is preliminary data.</text>
</comment>
<reference evidence="8 9" key="1">
    <citation type="journal article" date="2024" name="Insects">
        <title>An Improved Chromosome-Level Genome Assembly of the Firefly Pyrocoelia pectoralis.</title>
        <authorList>
            <person name="Fu X."/>
            <person name="Meyer-Rochow V.B."/>
            <person name="Ballantyne L."/>
            <person name="Zhu X."/>
        </authorList>
    </citation>
    <scope>NUCLEOTIDE SEQUENCE [LARGE SCALE GENOMIC DNA]</scope>
    <source>
        <strain evidence="8">XCY_ONT2</strain>
    </source>
</reference>
<evidence type="ECO:0000256" key="2">
    <source>
        <dbReference type="ARBA" id="ARBA00022723"/>
    </source>
</evidence>
<dbReference type="InterPro" id="IPR013083">
    <property type="entry name" value="Znf_RING/FYVE/PHD"/>
</dbReference>
<evidence type="ECO:0000256" key="4">
    <source>
        <dbReference type="ARBA" id="ARBA00022833"/>
    </source>
</evidence>
<keyword evidence="5" id="KW-0539">Nucleus</keyword>
<evidence type="ECO:0000256" key="5">
    <source>
        <dbReference type="ARBA" id="ARBA00023242"/>
    </source>
</evidence>
<dbReference type="CDD" id="cd15546">
    <property type="entry name" value="PHD_PHF13_like"/>
    <property type="match status" value="1"/>
</dbReference>
<accession>A0AAN7V8T6</accession>
<evidence type="ECO:0000313" key="8">
    <source>
        <dbReference type="EMBL" id="KAK5639419.1"/>
    </source>
</evidence>
<protein>
    <recommendedName>
        <fullName evidence="7">Zinc finger PHD-type domain-containing protein</fullName>
    </recommendedName>
</protein>